<dbReference type="Proteomes" id="UP000823399">
    <property type="component" value="Unassembled WGS sequence"/>
</dbReference>
<accession>A0A9P7FGZ2</accession>
<dbReference type="InterPro" id="IPR040521">
    <property type="entry name" value="KDZ"/>
</dbReference>
<evidence type="ECO:0000313" key="2">
    <source>
        <dbReference type="EMBL" id="KAG2115895.1"/>
    </source>
</evidence>
<evidence type="ECO:0000256" key="1">
    <source>
        <dbReference type="SAM" id="MobiDB-lite"/>
    </source>
</evidence>
<dbReference type="AlphaFoldDB" id="A0A9P7FGZ2"/>
<proteinExistence type="predicted"/>
<dbReference type="EMBL" id="JABBWM010000007">
    <property type="protein sequence ID" value="KAG2115895.1"/>
    <property type="molecule type" value="Genomic_DNA"/>
</dbReference>
<feature type="region of interest" description="Disordered" evidence="1">
    <location>
        <begin position="576"/>
        <end position="595"/>
    </location>
</feature>
<gene>
    <name evidence="2" type="ORF">F5147DRAFT_649314</name>
</gene>
<name>A0A9P7FGZ2_9AGAM</name>
<reference evidence="2" key="1">
    <citation type="journal article" date="2020" name="New Phytol.">
        <title>Comparative genomics reveals dynamic genome evolution in host specialist ectomycorrhizal fungi.</title>
        <authorList>
            <person name="Lofgren L.A."/>
            <person name="Nguyen N.H."/>
            <person name="Vilgalys R."/>
            <person name="Ruytinx J."/>
            <person name="Liao H.L."/>
            <person name="Branco S."/>
            <person name="Kuo A."/>
            <person name="LaButti K."/>
            <person name="Lipzen A."/>
            <person name="Andreopoulos W."/>
            <person name="Pangilinan J."/>
            <person name="Riley R."/>
            <person name="Hundley H."/>
            <person name="Na H."/>
            <person name="Barry K."/>
            <person name="Grigoriev I.V."/>
            <person name="Stajich J.E."/>
            <person name="Kennedy P.G."/>
        </authorList>
    </citation>
    <scope>NUCLEOTIDE SEQUENCE</scope>
    <source>
        <strain evidence="2">FC423</strain>
    </source>
</reference>
<comment type="caution">
    <text evidence="2">The sequence shown here is derived from an EMBL/GenBank/DDBJ whole genome shotgun (WGS) entry which is preliminary data.</text>
</comment>
<organism evidence="2 3">
    <name type="scientific">Suillus discolor</name>
    <dbReference type="NCBI Taxonomy" id="1912936"/>
    <lineage>
        <taxon>Eukaryota</taxon>
        <taxon>Fungi</taxon>
        <taxon>Dikarya</taxon>
        <taxon>Basidiomycota</taxon>
        <taxon>Agaricomycotina</taxon>
        <taxon>Agaricomycetes</taxon>
        <taxon>Agaricomycetidae</taxon>
        <taxon>Boletales</taxon>
        <taxon>Suillineae</taxon>
        <taxon>Suillaceae</taxon>
        <taxon>Suillus</taxon>
    </lineage>
</organism>
<keyword evidence="3" id="KW-1185">Reference proteome</keyword>
<dbReference type="GeneID" id="64695593"/>
<dbReference type="OrthoDB" id="3257613at2759"/>
<dbReference type="Pfam" id="PF18758">
    <property type="entry name" value="KDZ"/>
    <property type="match status" value="1"/>
</dbReference>
<protein>
    <recommendedName>
        <fullName evidence="4">CxC2-like cysteine cluster KDZ transposase-associated domain-containing protein</fullName>
    </recommendedName>
</protein>
<evidence type="ECO:0008006" key="4">
    <source>
        <dbReference type="Google" id="ProtNLM"/>
    </source>
</evidence>
<sequence length="981" mass="111352">MTWANATSSLFVFASPWQVDRPLALSHSQNDYLHEWQRKTEDYLDLLLRQEGPPPNRMCSDSSQPHAFSSDQSMDRGILRGHFLDKDRVGSPPWPLRASLVPGLTDEWCDTDDEGDQLTEGPWIPLVNDPRTTTVSFTSPKTAFTFAVLDDFLLDNLECGTSAMNYYSKLRRITSSVFPHLVPLKWHGFGHEKRQPKAGELALFCPACPQPGVNLNLSDRNESDPAWLYSRSLVMDGNFKAEHLYPTNPSDEVALTDGLGFMVGDARYKMHLSQAQDIVQRSDCNNHRAVNQANASAPQAGSNRDRRMCLCEARVFCSSFNGRLSEGGKVQLMSRPGQRQMNMDYALCQALGYNTDGINRAFTFYDINCQYNKHLSKRIEESPYLDLPWGMMIHISKFLGRKFKEAVQGVRDSQYAFDWLSETAKGDTLHTWEAEATATQDDRLHNPSSMDIYEVQLTKLFNMLIYFGKAPTRKQQELHLLNHQAQWPAGEIHHGAATWLASGITLEEAQVALLIDVRKLGKQPTDTQKLAVARHHDRLQGQLDEFVRVVVTFLGDELNSCDHLDGMMVMLDTVEADSVGSSSEDPERSDDEDRYDIPVKFNPETVVIPLPSNIGIERCALWGVADLVLQEILLRESQANDALHAVRVNLADKAVLFRTMVWSAKSQARSTRAWARVHSVDKVLHLNTQIYSKCCKQLIHLGADDLLSKYRLLEKADLKATTVVADPNTRGQRNSMLAWFWSIDVEGDSASNDWMNEFYRVHWLRTLALRDRWAEELLLVGREMTWTVEFFLHKSQQWVGRMQEADVQRMVRHRCYAAHQAQIHRQVPKWIICNRNHIPRTPDYKASFVRHLQWEADCFVVPNYRYDWWKDHFDQLGLDLPVLNIHEVMEMTQDHFEQLPTGAMLVPGPVVTGQVDGNALFNQIVAVRAHLKHLGDAMGALLDQKTQVATAAASTMSQLEGPIADLEEVLLNSSGQLSGKD</sequence>
<dbReference type="RefSeq" id="XP_041297274.1">
    <property type="nucleotide sequence ID" value="XM_041433334.1"/>
</dbReference>
<evidence type="ECO:0000313" key="3">
    <source>
        <dbReference type="Proteomes" id="UP000823399"/>
    </source>
</evidence>